<feature type="compositionally biased region" description="Basic and acidic residues" evidence="1">
    <location>
        <begin position="1"/>
        <end position="34"/>
    </location>
</feature>
<sequence length="132" mass="14916">MPEEDNKSAKMQKEENKTAKMQKEDKKQDKRKSQNDAFAVEMDETAILRAEIYNLQKQLADAIANQHLSVVPQASTSSKEARTESASSSKEIRTESTSSKEIRAESTSSKENRPPKVDSEKPETENLQRKCI</sequence>
<dbReference type="EMBL" id="OZ034830">
    <property type="protein sequence ID" value="CAL1687635.1"/>
    <property type="molecule type" value="Genomic_DNA"/>
</dbReference>
<evidence type="ECO:0000313" key="3">
    <source>
        <dbReference type="Proteomes" id="UP001497644"/>
    </source>
</evidence>
<feature type="region of interest" description="Disordered" evidence="1">
    <location>
        <begin position="1"/>
        <end position="39"/>
    </location>
</feature>
<reference evidence="2" key="1">
    <citation type="submission" date="2024-04" db="EMBL/GenBank/DDBJ databases">
        <authorList>
            <consortium name="Molecular Ecology Group"/>
        </authorList>
    </citation>
    <scope>NUCLEOTIDE SEQUENCE</scope>
</reference>
<proteinExistence type="predicted"/>
<feature type="compositionally biased region" description="Basic and acidic residues" evidence="1">
    <location>
        <begin position="90"/>
        <end position="132"/>
    </location>
</feature>
<feature type="region of interest" description="Disordered" evidence="1">
    <location>
        <begin position="70"/>
        <end position="132"/>
    </location>
</feature>
<evidence type="ECO:0000256" key="1">
    <source>
        <dbReference type="SAM" id="MobiDB-lite"/>
    </source>
</evidence>
<dbReference type="AlphaFoldDB" id="A0AAV2P410"/>
<accession>A0AAV2P410</accession>
<evidence type="ECO:0000313" key="2">
    <source>
        <dbReference type="EMBL" id="CAL1687635.1"/>
    </source>
</evidence>
<organism evidence="2 3">
    <name type="scientific">Lasius platythorax</name>
    <dbReference type="NCBI Taxonomy" id="488582"/>
    <lineage>
        <taxon>Eukaryota</taxon>
        <taxon>Metazoa</taxon>
        <taxon>Ecdysozoa</taxon>
        <taxon>Arthropoda</taxon>
        <taxon>Hexapoda</taxon>
        <taxon>Insecta</taxon>
        <taxon>Pterygota</taxon>
        <taxon>Neoptera</taxon>
        <taxon>Endopterygota</taxon>
        <taxon>Hymenoptera</taxon>
        <taxon>Apocrita</taxon>
        <taxon>Aculeata</taxon>
        <taxon>Formicoidea</taxon>
        <taxon>Formicidae</taxon>
        <taxon>Formicinae</taxon>
        <taxon>Lasius</taxon>
        <taxon>Lasius</taxon>
    </lineage>
</organism>
<name>A0AAV2P410_9HYME</name>
<gene>
    <name evidence="2" type="ORF">LPLAT_LOCUS12809</name>
</gene>
<keyword evidence="3" id="KW-1185">Reference proteome</keyword>
<feature type="compositionally biased region" description="Polar residues" evidence="1">
    <location>
        <begin position="70"/>
        <end position="89"/>
    </location>
</feature>
<protein>
    <submittedName>
        <fullName evidence="2">Uncharacterized protein</fullName>
    </submittedName>
</protein>
<dbReference type="Proteomes" id="UP001497644">
    <property type="component" value="Chromosome 7"/>
</dbReference>